<accession>A0AAW0B7F4</accession>
<dbReference type="Proteomes" id="UP001362999">
    <property type="component" value="Unassembled WGS sequence"/>
</dbReference>
<dbReference type="InterPro" id="IPR009097">
    <property type="entry name" value="Cyclic_Pdiesterase"/>
</dbReference>
<dbReference type="GO" id="GO:0016874">
    <property type="term" value="F:ligase activity"/>
    <property type="evidence" value="ECO:0007669"/>
    <property type="project" value="UniProtKB-KW"/>
</dbReference>
<feature type="domain" description="DUF1868" evidence="1">
    <location>
        <begin position="5"/>
        <end position="117"/>
    </location>
</feature>
<reference evidence="2 3" key="1">
    <citation type="journal article" date="2024" name="J Genomics">
        <title>Draft genome sequencing and assembly of Favolaschia claudopus CIRM-BRFM 2984 isolated from oak limbs.</title>
        <authorList>
            <person name="Navarro D."/>
            <person name="Drula E."/>
            <person name="Chaduli D."/>
            <person name="Cazenave R."/>
            <person name="Ahrendt S."/>
            <person name="Wang J."/>
            <person name="Lipzen A."/>
            <person name="Daum C."/>
            <person name="Barry K."/>
            <person name="Grigoriev I.V."/>
            <person name="Favel A."/>
            <person name="Rosso M.N."/>
            <person name="Martin F."/>
        </authorList>
    </citation>
    <scope>NUCLEOTIDE SEQUENCE [LARGE SCALE GENOMIC DNA]</scope>
    <source>
        <strain evidence="2 3">CIRM-BRFM 2984</strain>
    </source>
</reference>
<dbReference type="InterPro" id="IPR015069">
    <property type="entry name" value="2H-PEstase_DUF1868"/>
</dbReference>
<proteinExistence type="predicted"/>
<gene>
    <name evidence="2" type="ORF">R3P38DRAFT_3543465</name>
</gene>
<name>A0AAW0B7F4_9AGAR</name>
<comment type="caution">
    <text evidence="2">The sequence shown here is derived from an EMBL/GenBank/DDBJ whole genome shotgun (WGS) entry which is preliminary data.</text>
</comment>
<dbReference type="AlphaFoldDB" id="A0AAW0B7F4"/>
<dbReference type="EMBL" id="JAWWNJ010000039">
    <property type="protein sequence ID" value="KAK7021228.1"/>
    <property type="molecule type" value="Genomic_DNA"/>
</dbReference>
<dbReference type="SUPFAM" id="SSF55144">
    <property type="entry name" value="LigT-like"/>
    <property type="match status" value="1"/>
</dbReference>
<organism evidence="2 3">
    <name type="scientific">Favolaschia claudopus</name>
    <dbReference type="NCBI Taxonomy" id="2862362"/>
    <lineage>
        <taxon>Eukaryota</taxon>
        <taxon>Fungi</taxon>
        <taxon>Dikarya</taxon>
        <taxon>Basidiomycota</taxon>
        <taxon>Agaricomycotina</taxon>
        <taxon>Agaricomycetes</taxon>
        <taxon>Agaricomycetidae</taxon>
        <taxon>Agaricales</taxon>
        <taxon>Marasmiineae</taxon>
        <taxon>Mycenaceae</taxon>
        <taxon>Favolaschia</taxon>
    </lineage>
</organism>
<keyword evidence="3" id="KW-1185">Reference proteome</keyword>
<sequence>GVPNKFDPDGNVQRYSGNTFICPLSPSSVPELHSSLIALYKKLKLNPLCHLYALLPPSSWHMTVFEGVCEIHQPGRWPEDLPDDASLPECTALYEKKLSTFDVECDPPYRLSVKGIDLLKSGIELRLEPYTLAEDGRIRDPRDRISTLLHIRKADHDTYGFHLMISVAYMLRFPTKEQRRELSQVLEDHFRDLPKQFELGPIEFCVFEDMYAFKLHLEDHSQK</sequence>
<feature type="non-terminal residue" evidence="2">
    <location>
        <position position="1"/>
    </location>
</feature>
<protein>
    <submittedName>
        <fullName evidence="2">RNA ligase/cyclic nucleotide phosphodiesterase</fullName>
    </submittedName>
</protein>
<evidence type="ECO:0000259" key="1">
    <source>
        <dbReference type="Pfam" id="PF08975"/>
    </source>
</evidence>
<dbReference type="Gene3D" id="3.90.1140.10">
    <property type="entry name" value="Cyclic phosphodiesterase"/>
    <property type="match status" value="1"/>
</dbReference>
<keyword evidence="2" id="KW-0436">Ligase</keyword>
<evidence type="ECO:0000313" key="3">
    <source>
        <dbReference type="Proteomes" id="UP001362999"/>
    </source>
</evidence>
<evidence type="ECO:0000313" key="2">
    <source>
        <dbReference type="EMBL" id="KAK7021228.1"/>
    </source>
</evidence>
<dbReference type="Pfam" id="PF08975">
    <property type="entry name" value="2H-phosphodiest"/>
    <property type="match status" value="1"/>
</dbReference>